<dbReference type="EMBL" id="RKLX01000009">
    <property type="protein sequence ID" value="TGD18885.1"/>
    <property type="molecule type" value="Genomic_DNA"/>
</dbReference>
<proteinExistence type="predicted"/>
<evidence type="ECO:0000313" key="5">
    <source>
        <dbReference type="Proteomes" id="UP000297348"/>
    </source>
</evidence>
<evidence type="ECO:0000256" key="2">
    <source>
        <dbReference type="ARBA" id="ARBA00022898"/>
    </source>
</evidence>
<dbReference type="OrthoDB" id="34584at2"/>
<dbReference type="SUPFAM" id="SSF53686">
    <property type="entry name" value="Tryptophan synthase beta subunit-like PLP-dependent enzymes"/>
    <property type="match status" value="1"/>
</dbReference>
<dbReference type="InterPro" id="IPR001926">
    <property type="entry name" value="TrpB-like_PALP"/>
</dbReference>
<dbReference type="CDD" id="cd00640">
    <property type="entry name" value="Trp-synth-beta_II"/>
    <property type="match status" value="1"/>
</dbReference>
<evidence type="ECO:0000313" key="4">
    <source>
        <dbReference type="EMBL" id="TGD18885.1"/>
    </source>
</evidence>
<dbReference type="PANTHER" id="PTHR42937">
    <property type="match status" value="1"/>
</dbReference>
<dbReference type="GO" id="GO:0030170">
    <property type="term" value="F:pyridoxal phosphate binding"/>
    <property type="evidence" value="ECO:0007669"/>
    <property type="project" value="InterPro"/>
</dbReference>
<keyword evidence="5" id="KW-1185">Reference proteome</keyword>
<feature type="domain" description="Tryptophan synthase beta chain-like PALP" evidence="3">
    <location>
        <begin position="36"/>
        <end position="378"/>
    </location>
</feature>
<dbReference type="InterPro" id="IPR010081">
    <property type="entry name" value="DiNH2opropionate_NH3_lyase"/>
</dbReference>
<accession>A0A4Z0J8A6</accession>
<organism evidence="4 5">
    <name type="scientific">Levilactobacillus suantsaiihabitans</name>
    <dbReference type="NCBI Taxonomy" id="2487722"/>
    <lineage>
        <taxon>Bacteria</taxon>
        <taxon>Bacillati</taxon>
        <taxon>Bacillota</taxon>
        <taxon>Bacilli</taxon>
        <taxon>Lactobacillales</taxon>
        <taxon>Lactobacillaceae</taxon>
        <taxon>Levilactobacillus</taxon>
    </lineage>
</organism>
<dbReference type="Proteomes" id="UP000297348">
    <property type="component" value="Unassembled WGS sequence"/>
</dbReference>
<keyword evidence="4" id="KW-0456">Lyase</keyword>
<dbReference type="InterPro" id="IPR036052">
    <property type="entry name" value="TrpB-like_PALP_sf"/>
</dbReference>
<sequence>MADIQLMDSPFCPGERAFNDSGVVKQVAQFYQSVPFYRPTPLTRLANYARNQHIGSLLVKDESQRFSDRLKSFKATGGLYAMACCIAQKAGLPIAQLRYSQLQTPTVKRIADDITFYTATDGNHGRGVAWAAEQLGTHAVVKMPAGSTRTRAQHIAAFNQTAVEITTKNYDDTVELVTKLADQDPNGILIQDMAWPGYTKIPQEISSGYSIIVDEILKQLSADEYPTHLFLQAGVGQLSAGIIDALFSFLPPAQRPLVTIVEPATVACYYLSAQRADGDRQTVPGSPQTIMAGLNCQTPSLISFPVIRDTASYYGTLSDETARIGMRVLARPQEDDPRIVAGESGVAAFAFVNAALRDQTLRQQLKLGPASRVLVINTEGDTDEQVYQEIVG</sequence>
<dbReference type="GO" id="GO:1901605">
    <property type="term" value="P:alpha-amino acid metabolic process"/>
    <property type="evidence" value="ECO:0007669"/>
    <property type="project" value="UniProtKB-ARBA"/>
</dbReference>
<protein>
    <submittedName>
        <fullName evidence="4">Diaminopropionate ammonia-lyase</fullName>
        <ecNumber evidence="4">4.3.1.15</ecNumber>
    </submittedName>
</protein>
<gene>
    <name evidence="4" type="ORF">EGT51_07010</name>
</gene>
<dbReference type="NCBIfam" id="NF006058">
    <property type="entry name" value="PRK08206.1"/>
    <property type="match status" value="1"/>
</dbReference>
<dbReference type="GO" id="GO:0008838">
    <property type="term" value="F:diaminopropionate ammonia-lyase activity"/>
    <property type="evidence" value="ECO:0007669"/>
    <property type="project" value="UniProtKB-EC"/>
</dbReference>
<evidence type="ECO:0000256" key="1">
    <source>
        <dbReference type="ARBA" id="ARBA00001933"/>
    </source>
</evidence>
<dbReference type="PANTHER" id="PTHR42937:SF1">
    <property type="entry name" value="DIAMINOPROPIONATE AMMONIA-LYASE"/>
    <property type="match status" value="1"/>
</dbReference>
<comment type="cofactor">
    <cofactor evidence="1">
        <name>pyridoxal 5'-phosphate</name>
        <dbReference type="ChEBI" id="CHEBI:597326"/>
    </cofactor>
</comment>
<dbReference type="Pfam" id="PF00291">
    <property type="entry name" value="PALP"/>
    <property type="match status" value="1"/>
</dbReference>
<dbReference type="AlphaFoldDB" id="A0A4Z0J8A6"/>
<comment type="caution">
    <text evidence="4">The sequence shown here is derived from an EMBL/GenBank/DDBJ whole genome shotgun (WGS) entry which is preliminary data.</text>
</comment>
<dbReference type="NCBIfam" id="TIGR01747">
    <property type="entry name" value="diampropi_NH3ly"/>
    <property type="match status" value="1"/>
</dbReference>
<evidence type="ECO:0000259" key="3">
    <source>
        <dbReference type="Pfam" id="PF00291"/>
    </source>
</evidence>
<dbReference type="Gene3D" id="3.40.50.1100">
    <property type="match status" value="2"/>
</dbReference>
<name>A0A4Z0J8A6_9LACO</name>
<keyword evidence="2" id="KW-0663">Pyridoxal phosphate</keyword>
<dbReference type="EC" id="4.3.1.15" evidence="4"/>
<reference evidence="4 5" key="1">
    <citation type="submission" date="2018-10" db="EMBL/GenBank/DDBJ databases">
        <title>Lactobacillus sp. R7 and Lactobacillus sp. R19 isolated from fermented mustard green product of Taiwan.</title>
        <authorList>
            <person name="Lin S.-T."/>
        </authorList>
    </citation>
    <scope>NUCLEOTIDE SEQUENCE [LARGE SCALE GENOMIC DNA]</scope>
    <source>
        <strain evidence="4 5">BCRC 81129</strain>
    </source>
</reference>